<proteinExistence type="predicted"/>
<dbReference type="FunFam" id="1.25.40.10:FF:001681">
    <property type="entry name" value="Pentatricopeptide repeat-containing protein At4g33170 family"/>
    <property type="match status" value="1"/>
</dbReference>
<evidence type="ECO:0000256" key="2">
    <source>
        <dbReference type="PROSITE-ProRule" id="PRU00708"/>
    </source>
</evidence>
<dbReference type="InterPro" id="IPR046848">
    <property type="entry name" value="E_motif"/>
</dbReference>
<dbReference type="NCBIfam" id="TIGR00756">
    <property type="entry name" value="PPR"/>
    <property type="match status" value="7"/>
</dbReference>
<dbReference type="AlphaFoldDB" id="A0A1D1YYB1"/>
<dbReference type="GO" id="GO:0009451">
    <property type="term" value="P:RNA modification"/>
    <property type="evidence" value="ECO:0007669"/>
    <property type="project" value="InterPro"/>
</dbReference>
<accession>A0A1D1YYB1</accession>
<name>A0A1D1YYB1_9ARAE</name>
<dbReference type="GO" id="GO:0003723">
    <property type="term" value="F:RNA binding"/>
    <property type="evidence" value="ECO:0007669"/>
    <property type="project" value="InterPro"/>
</dbReference>
<feature type="repeat" description="PPR" evidence="2">
    <location>
        <begin position="130"/>
        <end position="164"/>
    </location>
</feature>
<dbReference type="FunFam" id="1.25.40.10:FF:000381">
    <property type="entry name" value="Pentatricopeptide repeat-containing protein"/>
    <property type="match status" value="1"/>
</dbReference>
<reference evidence="4" key="1">
    <citation type="submission" date="2015-07" db="EMBL/GenBank/DDBJ databases">
        <title>Transcriptome Assembly of Anthurium amnicola.</title>
        <authorList>
            <person name="Suzuki J."/>
        </authorList>
    </citation>
    <scope>NUCLEOTIDE SEQUENCE</scope>
</reference>
<dbReference type="Pfam" id="PF01535">
    <property type="entry name" value="PPR"/>
    <property type="match status" value="3"/>
</dbReference>
<evidence type="ECO:0000256" key="1">
    <source>
        <dbReference type="ARBA" id="ARBA00022737"/>
    </source>
</evidence>
<dbReference type="EMBL" id="GDJX01008315">
    <property type="protein sequence ID" value="JAT59621.1"/>
    <property type="molecule type" value="Transcribed_RNA"/>
</dbReference>
<evidence type="ECO:0000313" key="4">
    <source>
        <dbReference type="EMBL" id="JAT59621.1"/>
    </source>
</evidence>
<dbReference type="PANTHER" id="PTHR47926:SF349">
    <property type="entry name" value="(WILD MALAYSIAN BANANA) HYPOTHETICAL PROTEIN"/>
    <property type="match status" value="1"/>
</dbReference>
<dbReference type="InterPro" id="IPR046960">
    <property type="entry name" value="PPR_At4g14850-like_plant"/>
</dbReference>
<dbReference type="Pfam" id="PF13041">
    <property type="entry name" value="PPR_2"/>
    <property type="match status" value="2"/>
</dbReference>
<feature type="repeat" description="PPR" evidence="2">
    <location>
        <begin position="200"/>
        <end position="234"/>
    </location>
</feature>
<dbReference type="Pfam" id="PF20431">
    <property type="entry name" value="E_motif"/>
    <property type="match status" value="1"/>
</dbReference>
<keyword evidence="1" id="KW-0677">Repeat</keyword>
<organism evidence="4">
    <name type="scientific">Anthurium amnicola</name>
    <dbReference type="NCBI Taxonomy" id="1678845"/>
    <lineage>
        <taxon>Eukaryota</taxon>
        <taxon>Viridiplantae</taxon>
        <taxon>Streptophyta</taxon>
        <taxon>Embryophyta</taxon>
        <taxon>Tracheophyta</taxon>
        <taxon>Spermatophyta</taxon>
        <taxon>Magnoliopsida</taxon>
        <taxon>Liliopsida</taxon>
        <taxon>Araceae</taxon>
        <taxon>Pothoideae</taxon>
        <taxon>Potheae</taxon>
        <taxon>Anthurium</taxon>
    </lineage>
</organism>
<dbReference type="InterPro" id="IPR011990">
    <property type="entry name" value="TPR-like_helical_dom_sf"/>
</dbReference>
<dbReference type="PANTHER" id="PTHR47926">
    <property type="entry name" value="PENTATRICOPEPTIDE REPEAT-CONTAINING PROTEIN"/>
    <property type="match status" value="1"/>
</dbReference>
<feature type="non-terminal residue" evidence="4">
    <location>
        <position position="1"/>
    </location>
</feature>
<dbReference type="InterPro" id="IPR002885">
    <property type="entry name" value="PPR_rpt"/>
</dbReference>
<protein>
    <submittedName>
        <fullName evidence="4">Putative pentatricopeptide repeat-containing protein At3g15130</fullName>
    </submittedName>
</protein>
<gene>
    <name evidence="4" type="primary">PCMP-H86_4</name>
    <name evidence="3" type="synonym">PCMP-H86_1</name>
    <name evidence="4" type="ORF">g.26143</name>
    <name evidence="3" type="ORF">g.26145</name>
</gene>
<dbReference type="Pfam" id="PF13812">
    <property type="entry name" value="PPR_3"/>
    <property type="match status" value="1"/>
</dbReference>
<dbReference type="EMBL" id="GDJX01026677">
    <property type="protein sequence ID" value="JAT41259.1"/>
    <property type="molecule type" value="Transcribed_RNA"/>
</dbReference>
<feature type="repeat" description="PPR" evidence="2">
    <location>
        <begin position="331"/>
        <end position="365"/>
    </location>
</feature>
<evidence type="ECO:0000313" key="3">
    <source>
        <dbReference type="EMBL" id="JAT41259.1"/>
    </source>
</evidence>
<feature type="repeat" description="PPR" evidence="2">
    <location>
        <begin position="432"/>
        <end position="466"/>
    </location>
</feature>
<dbReference type="FunFam" id="1.25.40.10:FF:000344">
    <property type="entry name" value="Pentatricopeptide repeat-containing protein"/>
    <property type="match status" value="1"/>
</dbReference>
<dbReference type="PROSITE" id="PS51375">
    <property type="entry name" value="PPR"/>
    <property type="match status" value="4"/>
</dbReference>
<dbReference type="Gene3D" id="1.25.40.10">
    <property type="entry name" value="Tetratricopeptide repeat domain"/>
    <property type="match status" value="4"/>
</dbReference>
<sequence length="621" mass="67932">NNPVEGSCRSHGLGTGRCDHVRRHLCGAFGTPLDPAGEAASSVGFTSPTAALHPQETMPQQWWEGYYSGLLQRCAGGSQLELGRAIHAGLLKNSLVPASMFLQNHLLNVYLKCGDLNSAHHLFDEMPRRNVVSWSVAIGGLVQGGRPGMALSLFLGMLREGARPNEFTLVSSLNACTLGGDLSLAYQVYAQVIRLGFETNLFLANAFLTALVRNGKLAEAVELFHKLRDKDVVSWNSMIAGYLQLSYSEVWGFWCRMNREGVRPDEFTFSSILTGLAATASLRSGLQVHAQLVKYGSGVDICVGNSLVDMYLKNQSLSDGLKAFDDMPQKDVVSWTQAASGCLQCGEPSKALEIVKRMMLVGVKPNRFTLATVFNVCSNLVSLEEGKKAHGLRIKLGDEADTCVDNALVDMYAKCGCMEGAWRVFQSMKGRSVISWTTMIMGFAQNGLTWDALGVFDDMISEHVEPNYITFICVLYACGQGGFIDKGWEYFTSMTRDYGIDPGEDHYACMVNLLGRAGRIAEAETMIESMPFQPGVLVWQTLLSACRVHGDVETGKRAADRALSHDRHDPSTYILLSNIFATLRDWNGVGSVRGLMDNRVVEKAPGRSWIEVMGGTSPVLL</sequence>